<dbReference type="Proteomes" id="UP000886595">
    <property type="component" value="Unassembled WGS sequence"/>
</dbReference>
<accession>A0A8X7QNU7</accession>
<dbReference type="EMBL" id="JAAMPC010000013">
    <property type="protein sequence ID" value="KAG2271068.1"/>
    <property type="molecule type" value="Genomic_DNA"/>
</dbReference>
<protein>
    <submittedName>
        <fullName evidence="2">Uncharacterized protein</fullName>
    </submittedName>
</protein>
<reference evidence="2 3" key="1">
    <citation type="submission" date="2020-02" db="EMBL/GenBank/DDBJ databases">
        <authorList>
            <person name="Ma Q."/>
            <person name="Huang Y."/>
            <person name="Song X."/>
            <person name="Pei D."/>
        </authorList>
    </citation>
    <scope>NUCLEOTIDE SEQUENCE [LARGE SCALE GENOMIC DNA]</scope>
    <source>
        <strain evidence="2">Sxm20200214</strain>
        <tissue evidence="2">Leaf</tissue>
    </source>
</reference>
<sequence>MVKGTITTMVTRLFPWSSTRIARARQLNQVQYFAFLAHLFFHYVIVFRARETETWRIVALKKVGFDKFELESVYMAKDFVIHFKNNLKKDCDS</sequence>
<gene>
    <name evidence="2" type="ORF">Bca52824_065623</name>
</gene>
<proteinExistence type="predicted"/>
<keyword evidence="3" id="KW-1185">Reference proteome</keyword>
<name>A0A8X7QNU7_BRACI</name>
<keyword evidence="1" id="KW-0812">Transmembrane</keyword>
<evidence type="ECO:0000313" key="3">
    <source>
        <dbReference type="Proteomes" id="UP000886595"/>
    </source>
</evidence>
<evidence type="ECO:0000256" key="1">
    <source>
        <dbReference type="SAM" id="Phobius"/>
    </source>
</evidence>
<keyword evidence="1" id="KW-1133">Transmembrane helix</keyword>
<comment type="caution">
    <text evidence="2">The sequence shown here is derived from an EMBL/GenBank/DDBJ whole genome shotgun (WGS) entry which is preliminary data.</text>
</comment>
<dbReference type="AlphaFoldDB" id="A0A8X7QNU7"/>
<feature type="transmembrane region" description="Helical" evidence="1">
    <location>
        <begin position="30"/>
        <end position="47"/>
    </location>
</feature>
<keyword evidence="1" id="KW-0472">Membrane</keyword>
<organism evidence="2 3">
    <name type="scientific">Brassica carinata</name>
    <name type="common">Ethiopian mustard</name>
    <name type="synonym">Abyssinian cabbage</name>
    <dbReference type="NCBI Taxonomy" id="52824"/>
    <lineage>
        <taxon>Eukaryota</taxon>
        <taxon>Viridiplantae</taxon>
        <taxon>Streptophyta</taxon>
        <taxon>Embryophyta</taxon>
        <taxon>Tracheophyta</taxon>
        <taxon>Spermatophyta</taxon>
        <taxon>Magnoliopsida</taxon>
        <taxon>eudicotyledons</taxon>
        <taxon>Gunneridae</taxon>
        <taxon>Pentapetalae</taxon>
        <taxon>rosids</taxon>
        <taxon>malvids</taxon>
        <taxon>Brassicales</taxon>
        <taxon>Brassicaceae</taxon>
        <taxon>Brassiceae</taxon>
        <taxon>Brassica</taxon>
    </lineage>
</organism>
<evidence type="ECO:0000313" key="2">
    <source>
        <dbReference type="EMBL" id="KAG2271068.1"/>
    </source>
</evidence>